<reference evidence="2 3" key="1">
    <citation type="journal article" date="2013" name="Nat. Commun.">
        <title>Genome analysis reveals insights into physiology and longevity of the Brandt's bat Myotis brandtii.</title>
        <authorList>
            <person name="Seim I."/>
            <person name="Fang X."/>
            <person name="Xiong Z."/>
            <person name="Lobanov A.V."/>
            <person name="Huang Z."/>
            <person name="Ma S."/>
            <person name="Feng Y."/>
            <person name="Turanov A.A."/>
            <person name="Zhu Y."/>
            <person name="Lenz T.L."/>
            <person name="Gerashchenko M.V."/>
            <person name="Fan D."/>
            <person name="Hee Yim S."/>
            <person name="Yao X."/>
            <person name="Jordan D."/>
            <person name="Xiong Y."/>
            <person name="Ma Y."/>
            <person name="Lyapunov A.N."/>
            <person name="Chen G."/>
            <person name="Kulakova O.I."/>
            <person name="Sun Y."/>
            <person name="Lee S.G."/>
            <person name="Bronson R.T."/>
            <person name="Moskalev A.A."/>
            <person name="Sunyaev S.R."/>
            <person name="Zhang G."/>
            <person name="Krogh A."/>
            <person name="Wang J."/>
            <person name="Gladyshev V.N."/>
        </authorList>
    </citation>
    <scope>NUCLEOTIDE SEQUENCE [LARGE SCALE GENOMIC DNA]</scope>
</reference>
<accession>S7NE93</accession>
<feature type="region of interest" description="Disordered" evidence="1">
    <location>
        <begin position="70"/>
        <end position="102"/>
    </location>
</feature>
<keyword evidence="3" id="KW-1185">Reference proteome</keyword>
<protein>
    <submittedName>
        <fullName evidence="2">Uncharacterized protein</fullName>
    </submittedName>
</protein>
<dbReference type="EMBL" id="KE164153">
    <property type="protein sequence ID" value="EPQ15511.1"/>
    <property type="molecule type" value="Genomic_DNA"/>
</dbReference>
<evidence type="ECO:0000313" key="2">
    <source>
        <dbReference type="EMBL" id="EPQ15511.1"/>
    </source>
</evidence>
<dbReference type="AlphaFoldDB" id="S7NE93"/>
<feature type="region of interest" description="Disordered" evidence="1">
    <location>
        <begin position="1"/>
        <end position="21"/>
    </location>
</feature>
<proteinExistence type="predicted"/>
<organism evidence="2 3">
    <name type="scientific">Myotis brandtii</name>
    <name type="common">Brandt's bat</name>
    <dbReference type="NCBI Taxonomy" id="109478"/>
    <lineage>
        <taxon>Eukaryota</taxon>
        <taxon>Metazoa</taxon>
        <taxon>Chordata</taxon>
        <taxon>Craniata</taxon>
        <taxon>Vertebrata</taxon>
        <taxon>Euteleostomi</taxon>
        <taxon>Mammalia</taxon>
        <taxon>Eutheria</taxon>
        <taxon>Laurasiatheria</taxon>
        <taxon>Chiroptera</taxon>
        <taxon>Yangochiroptera</taxon>
        <taxon>Vespertilionidae</taxon>
        <taxon>Myotis</taxon>
    </lineage>
</organism>
<gene>
    <name evidence="2" type="ORF">D623_10021096</name>
</gene>
<evidence type="ECO:0000313" key="3">
    <source>
        <dbReference type="Proteomes" id="UP000052978"/>
    </source>
</evidence>
<dbReference type="Proteomes" id="UP000052978">
    <property type="component" value="Unassembled WGS sequence"/>
</dbReference>
<sequence length="102" mass="10920">MLPKAEAPPQDTSPAPEAPFPPWLSEMLTALLQQLLRAAQSILKYRIGSGGGCITFLLLQRLCLPHTFPSIHSSSSPEAQQSQGNEASSLGTSSQHPQQLIS</sequence>
<name>S7NE93_MYOBR</name>
<evidence type="ECO:0000256" key="1">
    <source>
        <dbReference type="SAM" id="MobiDB-lite"/>
    </source>
</evidence>